<feature type="transmembrane region" description="Helical" evidence="1">
    <location>
        <begin position="285"/>
        <end position="303"/>
    </location>
</feature>
<dbReference type="InterPro" id="IPR007163">
    <property type="entry name" value="VCA0040-like"/>
</dbReference>
<evidence type="ECO:0000313" key="3">
    <source>
        <dbReference type="Proteomes" id="UP001207228"/>
    </source>
</evidence>
<dbReference type="EMBL" id="JAPFQO010000001">
    <property type="protein sequence ID" value="MCX2738436.1"/>
    <property type="molecule type" value="Genomic_DNA"/>
</dbReference>
<dbReference type="RefSeq" id="WP_266050507.1">
    <property type="nucleotide sequence ID" value="NZ_JAPFQO010000001.1"/>
</dbReference>
<protein>
    <submittedName>
        <fullName evidence="2">DUF368 domain-containing protein</fullName>
    </submittedName>
</protein>
<dbReference type="Pfam" id="PF04018">
    <property type="entry name" value="VCA0040-like"/>
    <property type="match status" value="1"/>
</dbReference>
<gene>
    <name evidence="2" type="ORF">OO017_00620</name>
</gene>
<feature type="transmembrane region" description="Helical" evidence="1">
    <location>
        <begin position="126"/>
        <end position="144"/>
    </location>
</feature>
<feature type="transmembrane region" description="Helical" evidence="1">
    <location>
        <begin position="197"/>
        <end position="220"/>
    </location>
</feature>
<keyword evidence="3" id="KW-1185">Reference proteome</keyword>
<feature type="transmembrane region" description="Helical" evidence="1">
    <location>
        <begin position="156"/>
        <end position="185"/>
    </location>
</feature>
<evidence type="ECO:0000313" key="2">
    <source>
        <dbReference type="EMBL" id="MCX2738436.1"/>
    </source>
</evidence>
<dbReference type="PANTHER" id="PTHR37308:SF1">
    <property type="entry name" value="POLYPRENYL-PHOSPHATE TRANSPORTER"/>
    <property type="match status" value="1"/>
</dbReference>
<name>A0ABT3RA89_9BACT</name>
<feature type="transmembrane region" description="Helical" evidence="1">
    <location>
        <begin position="74"/>
        <end position="97"/>
    </location>
</feature>
<comment type="caution">
    <text evidence="2">The sequence shown here is derived from an EMBL/GenBank/DDBJ whole genome shotgun (WGS) entry which is preliminary data.</text>
</comment>
<proteinExistence type="predicted"/>
<accession>A0ABT3RA89</accession>
<keyword evidence="1" id="KW-1133">Transmembrane helix</keyword>
<feature type="transmembrane region" description="Helical" evidence="1">
    <location>
        <begin position="103"/>
        <end position="119"/>
    </location>
</feature>
<dbReference type="Proteomes" id="UP001207228">
    <property type="component" value="Unassembled WGS sequence"/>
</dbReference>
<keyword evidence="1" id="KW-0472">Membrane</keyword>
<reference evidence="2 3" key="1">
    <citation type="submission" date="2022-11" db="EMBL/GenBank/DDBJ databases">
        <title>The characterization of three novel Bacteroidetes species and genomic analysis of their roles in tidal elemental geochemical cycles.</title>
        <authorList>
            <person name="Ma K.-J."/>
        </authorList>
    </citation>
    <scope>NUCLEOTIDE SEQUENCE [LARGE SCALE GENOMIC DNA]</scope>
    <source>
        <strain evidence="2 3">M82</strain>
    </source>
</reference>
<keyword evidence="1" id="KW-0812">Transmembrane</keyword>
<organism evidence="2 3">
    <name type="scientific">Pontibacter anaerobius</name>
    <dbReference type="NCBI Taxonomy" id="2993940"/>
    <lineage>
        <taxon>Bacteria</taxon>
        <taxon>Pseudomonadati</taxon>
        <taxon>Bacteroidota</taxon>
        <taxon>Cytophagia</taxon>
        <taxon>Cytophagales</taxon>
        <taxon>Hymenobacteraceae</taxon>
        <taxon>Pontibacter</taxon>
    </lineage>
</organism>
<sequence>MERRSLKEYLLLFSKGAGMGAADVVPGVSGGTIAFITGIYEELLGSIRSVNGEALKLLLRFNLQGFWKHINGNFLVVLLAGIGFSIVSLSRVILYLLESYPEMLWSFFFGLIVASALVVSKKITRWSWGVILAGIAGAGIAYYITVATPTQSPEAYWFIFLSGAIAICAMILPGISGSFLLVLLAKYEFILNAVKEVKLDVIAFFGLGCVTGILVFSHVLNYMLKHYHNITVALLTGFMVGSLNKVWPWKQTLETYTDRHGEVKPLVQENVLPASYEALTGQESYLMYGVLLAIFGFLVVYLVDRFTDDTVTQQVQV</sequence>
<dbReference type="PANTHER" id="PTHR37308">
    <property type="entry name" value="INTEGRAL MEMBRANE PROTEIN"/>
    <property type="match status" value="1"/>
</dbReference>
<evidence type="ECO:0000256" key="1">
    <source>
        <dbReference type="SAM" id="Phobius"/>
    </source>
</evidence>